<dbReference type="EMBL" id="JAGGKX010000016">
    <property type="protein sequence ID" value="MBP1970748.1"/>
    <property type="molecule type" value="Genomic_DNA"/>
</dbReference>
<gene>
    <name evidence="2" type="ORF">J2Z83_002884</name>
</gene>
<sequence length="96" mass="10097">MIQSVFTIGAILTAVVVVISLFMANASTKESYKRYYPSIYLGIVGILLVLTGSVMERVDIMGAGLGGWGIAAIFASAIGFVVTSVMDAYKNAEPDA</sequence>
<feature type="transmembrane region" description="Helical" evidence="1">
    <location>
        <begin position="6"/>
        <end position="23"/>
    </location>
</feature>
<reference evidence="2 3" key="1">
    <citation type="submission" date="2021-03" db="EMBL/GenBank/DDBJ databases">
        <title>Genomic Encyclopedia of Type Strains, Phase IV (KMG-IV): sequencing the most valuable type-strain genomes for metagenomic binning, comparative biology and taxonomic classification.</title>
        <authorList>
            <person name="Goeker M."/>
        </authorList>
    </citation>
    <scope>NUCLEOTIDE SEQUENCE [LARGE SCALE GENOMIC DNA]</scope>
    <source>
        <strain evidence="2 3">DSM 25609</strain>
    </source>
</reference>
<accession>A0ABS4IIP5</accession>
<name>A0ABS4IIP5_9BACI</name>
<dbReference type="RefSeq" id="WP_209463850.1">
    <property type="nucleotide sequence ID" value="NZ_CP110224.1"/>
</dbReference>
<evidence type="ECO:0000313" key="3">
    <source>
        <dbReference type="Proteomes" id="UP001519345"/>
    </source>
</evidence>
<evidence type="ECO:0000313" key="2">
    <source>
        <dbReference type="EMBL" id="MBP1970748.1"/>
    </source>
</evidence>
<keyword evidence="1" id="KW-0472">Membrane</keyword>
<feature type="transmembrane region" description="Helical" evidence="1">
    <location>
        <begin position="60"/>
        <end position="82"/>
    </location>
</feature>
<comment type="caution">
    <text evidence="2">The sequence shown here is derived from an EMBL/GenBank/DDBJ whole genome shotgun (WGS) entry which is preliminary data.</text>
</comment>
<protein>
    <submittedName>
        <fullName evidence="2">Uncharacterized protein</fullName>
    </submittedName>
</protein>
<evidence type="ECO:0000256" key="1">
    <source>
        <dbReference type="SAM" id="Phobius"/>
    </source>
</evidence>
<dbReference type="Proteomes" id="UP001519345">
    <property type="component" value="Unassembled WGS sequence"/>
</dbReference>
<organism evidence="2 3">
    <name type="scientific">Virgibacillus natechei</name>
    <dbReference type="NCBI Taxonomy" id="1216297"/>
    <lineage>
        <taxon>Bacteria</taxon>
        <taxon>Bacillati</taxon>
        <taxon>Bacillota</taxon>
        <taxon>Bacilli</taxon>
        <taxon>Bacillales</taxon>
        <taxon>Bacillaceae</taxon>
        <taxon>Virgibacillus</taxon>
    </lineage>
</organism>
<keyword evidence="1" id="KW-1133">Transmembrane helix</keyword>
<keyword evidence="3" id="KW-1185">Reference proteome</keyword>
<feature type="transmembrane region" description="Helical" evidence="1">
    <location>
        <begin position="35"/>
        <end position="54"/>
    </location>
</feature>
<proteinExistence type="predicted"/>
<keyword evidence="1" id="KW-0812">Transmembrane</keyword>